<protein>
    <recommendedName>
        <fullName evidence="3">DUF932 domain-containing protein</fullName>
    </recommendedName>
</protein>
<accession>A0A1I2DYD2</accession>
<name>A0A1I2DYD2_9BURK</name>
<dbReference type="STRING" id="1177982.SAMN04489711_10666"/>
<gene>
    <name evidence="1" type="ORF">SAMN04489711_10666</name>
</gene>
<dbReference type="AlphaFoldDB" id="A0A1I2DYD2"/>
<keyword evidence="2" id="KW-1185">Reference proteome</keyword>
<sequence>MRNGRTLEELARELTRQLETKKDLVLPPSAMRHETDGQGETRLVIDHPDGGRFAVTELARRQLAGKLNIPYAYFERMRTEQQDLLDRNVNTWLQCDEGHKMVRTLDGQARAFLSDRYRRLDNYDLANAVIPILGGLPDVRFESMELTPTRMYIKVVVPPLAYTMAPGDIVQAGIAITNSEVGHGTLSVQPLLYRVLCSNGLIVPERALRKTHIGRALGAEDNAVQVYKEDTLLADDRAFFLKVRDVIQDVVAETTFLEAARKMQRTQGIQLRGDPAKSVQVLANRYELSDGERAGVLRHLVSGGELSGYGLVNAVTHFSQEIPDYDRATVFEELGGKLIELPAREWEGLAAAS</sequence>
<reference evidence="2" key="1">
    <citation type="submission" date="2016-10" db="EMBL/GenBank/DDBJ databases">
        <authorList>
            <person name="Varghese N."/>
            <person name="Submissions S."/>
        </authorList>
    </citation>
    <scope>NUCLEOTIDE SEQUENCE [LARGE SCALE GENOMIC DNA]</scope>
    <source>
        <strain evidence="2">DSM 27981</strain>
    </source>
</reference>
<organism evidence="1 2">
    <name type="scientific">Paracidovorax wautersii</name>
    <dbReference type="NCBI Taxonomy" id="1177982"/>
    <lineage>
        <taxon>Bacteria</taxon>
        <taxon>Pseudomonadati</taxon>
        <taxon>Pseudomonadota</taxon>
        <taxon>Betaproteobacteria</taxon>
        <taxon>Burkholderiales</taxon>
        <taxon>Comamonadaceae</taxon>
        <taxon>Paracidovorax</taxon>
    </lineage>
</organism>
<evidence type="ECO:0000313" key="2">
    <source>
        <dbReference type="Proteomes" id="UP000199119"/>
    </source>
</evidence>
<dbReference type="RefSeq" id="WP_059400283.1">
    <property type="nucleotide sequence ID" value="NZ_FONX01000006.1"/>
</dbReference>
<evidence type="ECO:0008006" key="3">
    <source>
        <dbReference type="Google" id="ProtNLM"/>
    </source>
</evidence>
<dbReference type="OrthoDB" id="2679764at2"/>
<dbReference type="Proteomes" id="UP000199119">
    <property type="component" value="Unassembled WGS sequence"/>
</dbReference>
<dbReference type="EMBL" id="FONX01000006">
    <property type="protein sequence ID" value="SFE84980.1"/>
    <property type="molecule type" value="Genomic_DNA"/>
</dbReference>
<evidence type="ECO:0000313" key="1">
    <source>
        <dbReference type="EMBL" id="SFE84980.1"/>
    </source>
</evidence>
<proteinExistence type="predicted"/>